<evidence type="ECO:0000313" key="2">
    <source>
        <dbReference type="Proteomes" id="UP001321861"/>
    </source>
</evidence>
<dbReference type="Proteomes" id="UP001321861">
    <property type="component" value="Chromosome"/>
</dbReference>
<dbReference type="InterPro" id="IPR025560">
    <property type="entry name" value="Imm22"/>
</dbReference>
<keyword evidence="2" id="KW-1185">Reference proteome</keyword>
<proteinExistence type="predicted"/>
<gene>
    <name evidence="1" type="ORF">XA3_01130</name>
</gene>
<protein>
    <submittedName>
        <fullName evidence="1">Uncharacterized protein</fullName>
    </submittedName>
</protein>
<name>A0AAU9DLB3_9LACO</name>
<organism evidence="1 2">
    <name type="scientific">Xylocopilactobacillus apicola</name>
    <dbReference type="NCBI Taxonomy" id="2932184"/>
    <lineage>
        <taxon>Bacteria</taxon>
        <taxon>Bacillati</taxon>
        <taxon>Bacillota</taxon>
        <taxon>Bacilli</taxon>
        <taxon>Lactobacillales</taxon>
        <taxon>Lactobacillaceae</taxon>
        <taxon>Xylocopilactobacillus</taxon>
    </lineage>
</organism>
<sequence length="95" mass="11059">MNEVNIQLWIGNNFAAEDKYLKYFEQNEDANPLDPNYVEECQFLADVGDIWFDPKFMVIPKRFAESQDLQTIIDVIKVDEAEKAKIRQSATIITD</sequence>
<dbReference type="AlphaFoldDB" id="A0AAU9DLB3"/>
<evidence type="ECO:0000313" key="1">
    <source>
        <dbReference type="EMBL" id="BDR57672.1"/>
    </source>
</evidence>
<dbReference type="Pfam" id="PF14112">
    <property type="entry name" value="DUF4284"/>
    <property type="match status" value="1"/>
</dbReference>
<dbReference type="EMBL" id="AP026802">
    <property type="protein sequence ID" value="BDR57672.1"/>
    <property type="molecule type" value="Genomic_DNA"/>
</dbReference>
<reference evidence="1 2" key="1">
    <citation type="journal article" date="2023" name="Microbiol. Spectr.">
        <title>Symbiosis of Carpenter Bees with Uncharacterized Lactic Acid Bacteria Showing NAD Auxotrophy.</title>
        <authorList>
            <person name="Kawasaki S."/>
            <person name="Ozawa K."/>
            <person name="Mori T."/>
            <person name="Yamamoto A."/>
            <person name="Ito M."/>
            <person name="Ohkuma M."/>
            <person name="Sakamoto M."/>
            <person name="Matsutani M."/>
        </authorList>
    </citation>
    <scope>NUCLEOTIDE SEQUENCE [LARGE SCALE GENOMIC DNA]</scope>
    <source>
        <strain evidence="1 2">XA3</strain>
    </source>
</reference>
<dbReference type="RefSeq" id="WP_317635623.1">
    <property type="nucleotide sequence ID" value="NZ_AP026802.1"/>
</dbReference>
<accession>A0AAU9DLB3</accession>
<dbReference type="KEGG" id="xap:XA3_01130"/>